<dbReference type="Pfam" id="PF17269">
    <property type="entry name" value="DUF5335"/>
    <property type="match status" value="1"/>
</dbReference>
<dbReference type="AlphaFoldDB" id="A0A0G0WCN6"/>
<reference evidence="1 2" key="1">
    <citation type="journal article" date="2015" name="Nature">
        <title>rRNA introns, odd ribosomes, and small enigmatic genomes across a large radiation of phyla.</title>
        <authorList>
            <person name="Brown C.T."/>
            <person name="Hug L.A."/>
            <person name="Thomas B.C."/>
            <person name="Sharon I."/>
            <person name="Castelle C.J."/>
            <person name="Singh A."/>
            <person name="Wilkins M.J."/>
            <person name="Williams K.H."/>
            <person name="Banfield J.F."/>
        </authorList>
    </citation>
    <scope>NUCLEOTIDE SEQUENCE [LARGE SCALE GENOMIC DNA]</scope>
</reference>
<organism evidence="1 2">
    <name type="scientific">candidate division CPR2 bacterium GW2011_GWC1_41_48</name>
    <dbReference type="NCBI Taxonomy" id="1618344"/>
    <lineage>
        <taxon>Bacteria</taxon>
        <taxon>Bacteria division CPR2</taxon>
    </lineage>
</organism>
<evidence type="ECO:0000313" key="2">
    <source>
        <dbReference type="Proteomes" id="UP000033869"/>
    </source>
</evidence>
<accession>A0A0G0WCN6</accession>
<gene>
    <name evidence="1" type="ORF">UU65_C0001G0227</name>
</gene>
<sequence length="111" mass="12580">MAEKVLKKEEWKEYLSDFSSNYQTRYSTLSVEEPGLEETVIFEALPLIAIEPDLKNRTPHIEIIAGDLAGENPDNITHTINNPQEITVDENDGVENIIIITEEGRITLEII</sequence>
<dbReference type="InterPro" id="IPR035223">
    <property type="entry name" value="DUF5335"/>
</dbReference>
<dbReference type="Proteomes" id="UP000033869">
    <property type="component" value="Unassembled WGS sequence"/>
</dbReference>
<name>A0A0G0WCN6_UNCC2</name>
<comment type="caution">
    <text evidence="1">The sequence shown here is derived from an EMBL/GenBank/DDBJ whole genome shotgun (WGS) entry which is preliminary data.</text>
</comment>
<dbReference type="EMBL" id="LCBL01000001">
    <property type="protein sequence ID" value="KKS09822.1"/>
    <property type="molecule type" value="Genomic_DNA"/>
</dbReference>
<protein>
    <submittedName>
        <fullName evidence="1">Uncharacterized protein</fullName>
    </submittedName>
</protein>
<evidence type="ECO:0000313" key="1">
    <source>
        <dbReference type="EMBL" id="KKS09822.1"/>
    </source>
</evidence>
<proteinExistence type="predicted"/>